<protein>
    <submittedName>
        <fullName evidence="3">Uncharacterized protein</fullName>
    </submittedName>
</protein>
<dbReference type="EMBL" id="BSYO01000023">
    <property type="protein sequence ID" value="GMH21837.1"/>
    <property type="molecule type" value="Genomic_DNA"/>
</dbReference>
<sequence length="116" mass="12902">MHLELLFSIISNCSCFFFVNQIFAFCVIPNVCYRTSVNSAPLSGPQMFAEAPAAQKSSTEAIKLEELSRRDQYLVRQRDEHKNSRTPQIAQGHASFSSSLAYEDEPSNTAAAGYAF</sequence>
<accession>A0AAD3XXX6</accession>
<gene>
    <name evidence="3" type="ORF">Nepgr_023680</name>
</gene>
<keyword evidence="2" id="KW-0472">Membrane</keyword>
<keyword evidence="2" id="KW-1133">Transmembrane helix</keyword>
<keyword evidence="2" id="KW-0812">Transmembrane</keyword>
<evidence type="ECO:0000313" key="3">
    <source>
        <dbReference type="EMBL" id="GMH21837.1"/>
    </source>
</evidence>
<feature type="region of interest" description="Disordered" evidence="1">
    <location>
        <begin position="97"/>
        <end position="116"/>
    </location>
</feature>
<reference evidence="3" key="1">
    <citation type="submission" date="2023-05" db="EMBL/GenBank/DDBJ databases">
        <title>Nepenthes gracilis genome sequencing.</title>
        <authorList>
            <person name="Fukushima K."/>
        </authorList>
    </citation>
    <scope>NUCLEOTIDE SEQUENCE</scope>
    <source>
        <strain evidence="3">SING2019-196</strain>
    </source>
</reference>
<evidence type="ECO:0000313" key="4">
    <source>
        <dbReference type="Proteomes" id="UP001279734"/>
    </source>
</evidence>
<name>A0AAD3XXX6_NEPGR</name>
<dbReference type="AlphaFoldDB" id="A0AAD3XXX6"/>
<organism evidence="3 4">
    <name type="scientific">Nepenthes gracilis</name>
    <name type="common">Slender pitcher plant</name>
    <dbReference type="NCBI Taxonomy" id="150966"/>
    <lineage>
        <taxon>Eukaryota</taxon>
        <taxon>Viridiplantae</taxon>
        <taxon>Streptophyta</taxon>
        <taxon>Embryophyta</taxon>
        <taxon>Tracheophyta</taxon>
        <taxon>Spermatophyta</taxon>
        <taxon>Magnoliopsida</taxon>
        <taxon>eudicotyledons</taxon>
        <taxon>Gunneridae</taxon>
        <taxon>Pentapetalae</taxon>
        <taxon>Caryophyllales</taxon>
        <taxon>Nepenthaceae</taxon>
        <taxon>Nepenthes</taxon>
    </lineage>
</organism>
<dbReference type="Proteomes" id="UP001279734">
    <property type="component" value="Unassembled WGS sequence"/>
</dbReference>
<evidence type="ECO:0000256" key="2">
    <source>
        <dbReference type="SAM" id="Phobius"/>
    </source>
</evidence>
<evidence type="ECO:0000256" key="1">
    <source>
        <dbReference type="SAM" id="MobiDB-lite"/>
    </source>
</evidence>
<feature type="transmembrane region" description="Helical" evidence="2">
    <location>
        <begin position="6"/>
        <end position="28"/>
    </location>
</feature>
<keyword evidence="4" id="KW-1185">Reference proteome</keyword>
<proteinExistence type="predicted"/>
<comment type="caution">
    <text evidence="3">The sequence shown here is derived from an EMBL/GenBank/DDBJ whole genome shotgun (WGS) entry which is preliminary data.</text>
</comment>